<dbReference type="GO" id="GO:0004497">
    <property type="term" value="F:monooxygenase activity"/>
    <property type="evidence" value="ECO:0007669"/>
    <property type="project" value="InterPro"/>
</dbReference>
<organism evidence="3 4">
    <name type="scientific">Acidiluteibacter ferrifornacis</name>
    <dbReference type="NCBI Taxonomy" id="2692424"/>
    <lineage>
        <taxon>Bacteria</taxon>
        <taxon>Pseudomonadati</taxon>
        <taxon>Bacteroidota</taxon>
        <taxon>Flavobacteriia</taxon>
        <taxon>Flavobacteriales</taxon>
        <taxon>Cryomorphaceae</taxon>
        <taxon>Acidiluteibacter</taxon>
    </lineage>
</organism>
<feature type="binding site" evidence="2">
    <location>
        <position position="79"/>
    </location>
    <ligand>
        <name>7-chloro-L-tryptophan</name>
        <dbReference type="ChEBI" id="CHEBI:58713"/>
    </ligand>
</feature>
<feature type="binding site" evidence="2">
    <location>
        <position position="333"/>
    </location>
    <ligand>
        <name>L-tryptophan</name>
        <dbReference type="ChEBI" id="CHEBI:57912"/>
    </ligand>
</feature>
<dbReference type="Gene3D" id="3.50.50.60">
    <property type="entry name" value="FAD/NAD(P)-binding domain"/>
    <property type="match status" value="1"/>
</dbReference>
<dbReference type="PANTHER" id="PTHR43747">
    <property type="entry name" value="FAD-BINDING PROTEIN"/>
    <property type="match status" value="1"/>
</dbReference>
<evidence type="ECO:0000313" key="3">
    <source>
        <dbReference type="EMBL" id="NBG66152.1"/>
    </source>
</evidence>
<sequence length="505" mass="57990">MRIQKIKSIGIIGGGTAGYLSALAIKTYFPNVKVTLIESDQLPIIGVGEATTPPLVDFLHRILGFDLQEFYSEVQPTLKHGTRFDWGFEAPYCFNYPFEPHETYLAKELFNDPKESSLQSLLMNYDKSFLYEQNGIIMPITSIFKKGNYAYHLENRNFVSYLKKKAISRGILQIIDTIQNVQTDSEKGSIKCLNFQGGNIASFDFYIDCTGFVSMLLEKSLKVSFVDYSSSLFTNTAITATIPNGKNIKPYTTAMTMNHGWLWNTPLRDNTHIGYVHSNQFASEEEIIQELKIKNPEATDFKLVRFRSGRHEFALKYNVLAIGNSFGFVEPLESSGIHMIVSSLKVFAEIFKDQNFTPSNYDRYNFVINDKWDQLRWFLALHFKFNNRLDTPFWRENREYVNYSGYENLINLMKEVGPLRQAKHMRNIDIRKQIQNSLIKFSGLDTFMVAQGILPNARNSAFINERAKNHKAKVHIWNELSKKAIPHKEALEIISKDASVLGNHP</sequence>
<gene>
    <name evidence="3" type="ORF">GQN54_08470</name>
</gene>
<comment type="caution">
    <text evidence="3">The sequence shown here is derived from an EMBL/GenBank/DDBJ whole genome shotgun (WGS) entry which is preliminary data.</text>
</comment>
<feature type="binding site" evidence="2">
    <location>
        <position position="337"/>
    </location>
    <ligand>
        <name>FAD</name>
        <dbReference type="ChEBI" id="CHEBI:57692"/>
    </ligand>
</feature>
<evidence type="ECO:0000256" key="2">
    <source>
        <dbReference type="PIRSR" id="PIRSR011396-2"/>
    </source>
</evidence>
<feature type="active site" evidence="1">
    <location>
        <position position="79"/>
    </location>
</feature>
<dbReference type="EMBL" id="WWNE01000006">
    <property type="protein sequence ID" value="NBG66152.1"/>
    <property type="molecule type" value="Genomic_DNA"/>
</dbReference>
<dbReference type="InterPro" id="IPR006905">
    <property type="entry name" value="Flavin_halogenase"/>
</dbReference>
<dbReference type="GO" id="GO:0000166">
    <property type="term" value="F:nucleotide binding"/>
    <property type="evidence" value="ECO:0007669"/>
    <property type="project" value="UniProtKB-KW"/>
</dbReference>
<reference evidence="3 4" key="1">
    <citation type="submission" date="2019-12" db="EMBL/GenBank/DDBJ databases">
        <authorList>
            <person name="Zhao J."/>
        </authorList>
    </citation>
    <scope>NUCLEOTIDE SEQUENCE [LARGE SCALE GENOMIC DNA]</scope>
    <source>
        <strain evidence="3 4">S-15</strain>
    </source>
</reference>
<proteinExistence type="predicted"/>
<dbReference type="InterPro" id="IPR036188">
    <property type="entry name" value="FAD/NAD-bd_sf"/>
</dbReference>
<dbReference type="SUPFAM" id="SSF51905">
    <property type="entry name" value="FAD/NAD(P)-binding domain"/>
    <property type="match status" value="1"/>
</dbReference>
<dbReference type="PANTHER" id="PTHR43747:SF4">
    <property type="entry name" value="FLAVIN-DEPENDENT TRYPTOPHAN HALOGENASE"/>
    <property type="match status" value="1"/>
</dbReference>
<evidence type="ECO:0000256" key="1">
    <source>
        <dbReference type="PIRSR" id="PIRSR011396-1"/>
    </source>
</evidence>
<dbReference type="AlphaFoldDB" id="A0A6N9NJV4"/>
<feature type="binding site" evidence="2">
    <location>
        <begin position="14"/>
        <end position="17"/>
    </location>
    <ligand>
        <name>FAD</name>
        <dbReference type="ChEBI" id="CHEBI:57692"/>
    </ligand>
</feature>
<dbReference type="PIRSF" id="PIRSF011396">
    <property type="entry name" value="Trp_halogenase"/>
    <property type="match status" value="1"/>
</dbReference>
<dbReference type="InterPro" id="IPR033856">
    <property type="entry name" value="Trp_halogen"/>
</dbReference>
<dbReference type="RefSeq" id="WP_160633094.1">
    <property type="nucleotide sequence ID" value="NZ_WWNE01000006.1"/>
</dbReference>
<keyword evidence="2" id="KW-0547">Nucleotide-binding</keyword>
<evidence type="ECO:0000313" key="4">
    <source>
        <dbReference type="Proteomes" id="UP000470771"/>
    </source>
</evidence>
<keyword evidence="2" id="KW-0274">FAD</keyword>
<dbReference type="InterPro" id="IPR050816">
    <property type="entry name" value="Flavin-dep_Halogenase_NPB"/>
</dbReference>
<keyword evidence="2" id="KW-0285">Flavoprotein</keyword>
<protein>
    <submittedName>
        <fullName evidence="3">Tryptophan 7-halogenase</fullName>
    </submittedName>
</protein>
<name>A0A6N9NJV4_9FLAO</name>
<accession>A0A6N9NJV4</accession>
<dbReference type="Proteomes" id="UP000470771">
    <property type="component" value="Unassembled WGS sequence"/>
</dbReference>
<keyword evidence="4" id="KW-1185">Reference proteome</keyword>
<dbReference type="Pfam" id="PF04820">
    <property type="entry name" value="Trp_halogenase"/>
    <property type="match status" value="1"/>
</dbReference>